<accession>A0A7W4YF67</accession>
<comment type="caution">
    <text evidence="1">The sequence shown here is derived from an EMBL/GenBank/DDBJ whole genome shotgun (WGS) entry which is preliminary data.</text>
</comment>
<protein>
    <submittedName>
        <fullName evidence="1">Uncharacterized protein</fullName>
    </submittedName>
</protein>
<evidence type="ECO:0000313" key="2">
    <source>
        <dbReference type="Proteomes" id="UP000545286"/>
    </source>
</evidence>
<reference evidence="1 2" key="1">
    <citation type="submission" date="2020-08" db="EMBL/GenBank/DDBJ databases">
        <title>Sequencing the genomes of 1000 actinobacteria strains.</title>
        <authorList>
            <person name="Klenk H.-P."/>
        </authorList>
    </citation>
    <scope>NUCLEOTIDE SEQUENCE [LARGE SCALE GENOMIC DNA]</scope>
    <source>
        <strain evidence="1 2">DSM 20419</strain>
    </source>
</reference>
<dbReference type="Proteomes" id="UP000545286">
    <property type="component" value="Unassembled WGS sequence"/>
</dbReference>
<dbReference type="EMBL" id="JACHWJ010000001">
    <property type="protein sequence ID" value="MBB2957228.1"/>
    <property type="molecule type" value="Genomic_DNA"/>
</dbReference>
<sequence>MNKGVVSVATRIEITKQLKQAYKTAAKSEKSEILDQFCATTGVSRVTARRYLTDPNLGAKNVTRIDRRHHRPTKYSAASRRVLVWLWRVMMYPCGKYMQQMLPEWIPGSWDIRWGEARRVRCGGRGRGPRGSEALTH</sequence>
<dbReference type="AlphaFoldDB" id="A0A7W4YF67"/>
<organism evidence="1 2">
    <name type="scientific">Pseudoclavibacter helvolus</name>
    <dbReference type="NCBI Taxonomy" id="255205"/>
    <lineage>
        <taxon>Bacteria</taxon>
        <taxon>Bacillati</taxon>
        <taxon>Actinomycetota</taxon>
        <taxon>Actinomycetes</taxon>
        <taxon>Micrococcales</taxon>
        <taxon>Microbacteriaceae</taxon>
        <taxon>Pseudoclavibacter</taxon>
    </lineage>
</organism>
<name>A0A7W4YF67_9MICO</name>
<evidence type="ECO:0000313" key="1">
    <source>
        <dbReference type="EMBL" id="MBB2957228.1"/>
    </source>
</evidence>
<proteinExistence type="predicted"/>
<keyword evidence="2" id="KW-1185">Reference proteome</keyword>
<gene>
    <name evidence="1" type="ORF">FHX72_001340</name>
</gene>